<dbReference type="AlphaFoldDB" id="A0ABD1FJL7"/>
<dbReference type="GO" id="GO:0046872">
    <property type="term" value="F:metal ion binding"/>
    <property type="evidence" value="ECO:0007669"/>
    <property type="project" value="UniProtKB-KW"/>
</dbReference>
<evidence type="ECO:0000313" key="10">
    <source>
        <dbReference type="EMBL" id="KAL1518381.1"/>
    </source>
</evidence>
<evidence type="ECO:0000256" key="3">
    <source>
        <dbReference type="ARBA" id="ARBA00008429"/>
    </source>
</evidence>
<dbReference type="SUPFAM" id="SSF55186">
    <property type="entry name" value="ThrRS/AlaRS common domain"/>
    <property type="match status" value="1"/>
</dbReference>
<name>A0ABD1FJL7_HYPHA</name>
<dbReference type="PANTHER" id="PTHR43462:SF1">
    <property type="entry name" value="ALANYL-TRNA EDITING PROTEIN AARSD1"/>
    <property type="match status" value="1"/>
</dbReference>
<organism evidence="10 11">
    <name type="scientific">Hypothenemus hampei</name>
    <name type="common">Coffee berry borer</name>
    <dbReference type="NCBI Taxonomy" id="57062"/>
    <lineage>
        <taxon>Eukaryota</taxon>
        <taxon>Metazoa</taxon>
        <taxon>Ecdysozoa</taxon>
        <taxon>Arthropoda</taxon>
        <taxon>Hexapoda</taxon>
        <taxon>Insecta</taxon>
        <taxon>Pterygota</taxon>
        <taxon>Neoptera</taxon>
        <taxon>Endopterygota</taxon>
        <taxon>Coleoptera</taxon>
        <taxon>Polyphaga</taxon>
        <taxon>Cucujiformia</taxon>
        <taxon>Curculionidae</taxon>
        <taxon>Scolytinae</taxon>
        <taxon>Hypothenemus</taxon>
    </lineage>
</organism>
<dbReference type="Gene3D" id="2.40.30.130">
    <property type="match status" value="1"/>
</dbReference>
<evidence type="ECO:0000256" key="5">
    <source>
        <dbReference type="ARBA" id="ARBA00022723"/>
    </source>
</evidence>
<dbReference type="PANTHER" id="PTHR43462">
    <property type="entry name" value="ALANYL-TRNA EDITING PROTEIN"/>
    <property type="match status" value="1"/>
</dbReference>
<dbReference type="GO" id="GO:0002161">
    <property type="term" value="F:aminoacyl-tRNA deacylase activity"/>
    <property type="evidence" value="ECO:0007669"/>
    <property type="project" value="UniProtKB-ARBA"/>
</dbReference>
<comment type="similarity">
    <text evidence="3">Belongs to the class-II aminoacyl-tRNA synthetase family. Alax-L subfamily.</text>
</comment>
<comment type="subcellular location">
    <subcellularLocation>
        <location evidence="2">Cytoplasm</location>
    </subcellularLocation>
</comment>
<dbReference type="EMBL" id="JBDJPC010000001">
    <property type="protein sequence ID" value="KAL1518381.1"/>
    <property type="molecule type" value="Genomic_DNA"/>
</dbReference>
<evidence type="ECO:0000256" key="6">
    <source>
        <dbReference type="ARBA" id="ARBA00022833"/>
    </source>
</evidence>
<sequence length="402" mass="45882">MVFKCQTDSFLTEYVSKVVSCEKIMTNGQDSYEVILEDTILFPEGGGQPTDHGFINGIPITKVIRRADKAIHISNQPFEKGQTVKQNVEWKRRFDHMQQHSGQHLITAVIDKEFNFSTVSWWLGEEGSYIALDTPKITNAQIEEVEIKVNQLIRDGKKVTVEVYNEDTPKEQLEQIRARGLPLDHKGDIRVINIEDLERNMCCGTHVTNLSQLQAIKLLYIEKSKKKDQSLLYFLVGHRVFKRLSECLRREQTLTSLLKNNPSEHPNLVDKLQKSVKTLTKNMQLVLKDLAALQATNLKETHPVPKYYFNHQKEAGPDFMNTFIRELGECKDILLFLSTGDEKLSGNFVLYGPEETVSDLGPKISELLEGKGSGKGNKFQAKVMKMANRSKAEQLIMDHYVE</sequence>
<dbReference type="SUPFAM" id="SSF50447">
    <property type="entry name" value="Translation proteins"/>
    <property type="match status" value="1"/>
</dbReference>
<evidence type="ECO:0000256" key="4">
    <source>
        <dbReference type="ARBA" id="ARBA00022490"/>
    </source>
</evidence>
<keyword evidence="4" id="KW-0963">Cytoplasm</keyword>
<keyword evidence="5" id="KW-0479">Metal-binding</keyword>
<reference evidence="10 11" key="1">
    <citation type="submission" date="2024-05" db="EMBL/GenBank/DDBJ databases">
        <title>Genetic variation in Jamaican populations of the coffee berry borer (Hypothenemus hampei).</title>
        <authorList>
            <person name="Errbii M."/>
            <person name="Myrie A."/>
        </authorList>
    </citation>
    <scope>NUCLEOTIDE SEQUENCE [LARGE SCALE GENOMIC DNA]</scope>
    <source>
        <strain evidence="10">JA-Hopewell-2020-01-JO</strain>
        <tissue evidence="10">Whole body</tissue>
    </source>
</reference>
<dbReference type="Pfam" id="PF07973">
    <property type="entry name" value="tRNA_SAD"/>
    <property type="match status" value="1"/>
</dbReference>
<proteinExistence type="inferred from homology"/>
<evidence type="ECO:0000259" key="9">
    <source>
        <dbReference type="SMART" id="SM00863"/>
    </source>
</evidence>
<dbReference type="InterPro" id="IPR051335">
    <property type="entry name" value="Alanyl-tRNA_Editing_Enzymes"/>
</dbReference>
<evidence type="ECO:0000256" key="7">
    <source>
        <dbReference type="ARBA" id="ARBA00022917"/>
    </source>
</evidence>
<accession>A0ABD1FJL7</accession>
<comment type="cofactor">
    <cofactor evidence="1">
        <name>Zn(2+)</name>
        <dbReference type="ChEBI" id="CHEBI:29105"/>
    </cofactor>
</comment>
<evidence type="ECO:0000256" key="1">
    <source>
        <dbReference type="ARBA" id="ARBA00001947"/>
    </source>
</evidence>
<dbReference type="InterPro" id="IPR018163">
    <property type="entry name" value="Thr/Ala-tRNA-synth_IIc_edit"/>
</dbReference>
<evidence type="ECO:0000313" key="11">
    <source>
        <dbReference type="Proteomes" id="UP001566132"/>
    </source>
</evidence>
<keyword evidence="11" id="KW-1185">Reference proteome</keyword>
<comment type="function">
    <text evidence="8">Functions in trans to edit the amino acid moiety from incorrectly charged tRNA(Ala).</text>
</comment>
<comment type="caution">
    <text evidence="10">The sequence shown here is derived from an EMBL/GenBank/DDBJ whole genome shotgun (WGS) entry which is preliminary data.</text>
</comment>
<evidence type="ECO:0000256" key="8">
    <source>
        <dbReference type="ARBA" id="ARBA00053555"/>
    </source>
</evidence>
<dbReference type="FunFam" id="2.40.30.130:FF:000003">
    <property type="entry name" value="alanyl-tRNA editing protein Aarsd1"/>
    <property type="match status" value="1"/>
</dbReference>
<dbReference type="Gene3D" id="3.30.980.10">
    <property type="entry name" value="Threonyl-trna Synthetase, Chain A, domain 2"/>
    <property type="match status" value="1"/>
</dbReference>
<keyword evidence="6" id="KW-0862">Zinc</keyword>
<dbReference type="GO" id="GO:0006412">
    <property type="term" value="P:translation"/>
    <property type="evidence" value="ECO:0007669"/>
    <property type="project" value="UniProtKB-KW"/>
</dbReference>
<dbReference type="Proteomes" id="UP001566132">
    <property type="component" value="Unassembled WGS sequence"/>
</dbReference>
<dbReference type="InterPro" id="IPR012947">
    <property type="entry name" value="tRNA_SAD"/>
</dbReference>
<dbReference type="InterPro" id="IPR009000">
    <property type="entry name" value="Transl_B-barrel_sf"/>
</dbReference>
<dbReference type="SMART" id="SM00863">
    <property type="entry name" value="tRNA_SAD"/>
    <property type="match status" value="1"/>
</dbReference>
<protein>
    <recommendedName>
        <fullName evidence="9">Threonyl/alanyl tRNA synthetase SAD domain-containing protein</fullName>
    </recommendedName>
</protein>
<dbReference type="GO" id="GO:0005737">
    <property type="term" value="C:cytoplasm"/>
    <property type="evidence" value="ECO:0007669"/>
    <property type="project" value="UniProtKB-SubCell"/>
</dbReference>
<evidence type="ECO:0000256" key="2">
    <source>
        <dbReference type="ARBA" id="ARBA00004496"/>
    </source>
</evidence>
<feature type="domain" description="Threonyl/alanyl tRNA synthetase SAD" evidence="9">
    <location>
        <begin position="189"/>
        <end position="233"/>
    </location>
</feature>
<gene>
    <name evidence="10" type="ORF">ABEB36_002012</name>
</gene>
<keyword evidence="7" id="KW-0648">Protein biosynthesis</keyword>
<dbReference type="FunFam" id="3.30.980.10:FF:000007">
    <property type="entry name" value="alanyl-tRNA editing protein Aarsd1"/>
    <property type="match status" value="1"/>
</dbReference>